<dbReference type="Proteomes" id="UP000419144">
    <property type="component" value="Unassembled WGS sequence"/>
</dbReference>
<proteinExistence type="predicted"/>
<accession>A0A640KDR9</accession>
<keyword evidence="2" id="KW-1185">Reference proteome</keyword>
<comment type="caution">
    <text evidence="1">The sequence shown here is derived from an EMBL/GenBank/DDBJ whole genome shotgun (WGS) entry which is preliminary data.</text>
</comment>
<dbReference type="OrthoDB" id="10658657at2759"/>
<evidence type="ECO:0000313" key="1">
    <source>
        <dbReference type="EMBL" id="GET87341.1"/>
    </source>
</evidence>
<protein>
    <submittedName>
        <fullName evidence="1">Camp specific phosphodiesterase, putative</fullName>
    </submittedName>
</protein>
<name>A0A640KDR9_LEITA</name>
<organism evidence="1 2">
    <name type="scientific">Leishmania tarentolae</name>
    <name type="common">Sauroleishmania tarentolae</name>
    <dbReference type="NCBI Taxonomy" id="5689"/>
    <lineage>
        <taxon>Eukaryota</taxon>
        <taxon>Discoba</taxon>
        <taxon>Euglenozoa</taxon>
        <taxon>Kinetoplastea</taxon>
        <taxon>Metakinetoplastina</taxon>
        <taxon>Trypanosomatida</taxon>
        <taxon>Trypanosomatidae</taxon>
        <taxon>Leishmaniinae</taxon>
        <taxon>Leishmania</taxon>
        <taxon>lizard Leishmania</taxon>
    </lineage>
</organism>
<reference evidence="1" key="1">
    <citation type="submission" date="2019-11" db="EMBL/GenBank/DDBJ databases">
        <title>Leishmania tarentolae CDS.</title>
        <authorList>
            <person name="Goto Y."/>
            <person name="Yamagishi J."/>
        </authorList>
    </citation>
    <scope>NUCLEOTIDE SEQUENCE [LARGE SCALE GENOMIC DNA]</scope>
    <source>
        <strain evidence="1">Parrot Tar II</strain>
    </source>
</reference>
<dbReference type="AlphaFoldDB" id="A0A640KDR9"/>
<dbReference type="VEuPathDB" id="TriTrypDB:LtaPh_1514381"/>
<gene>
    <name evidence="1" type="ORF">LtaPh_1514381</name>
</gene>
<dbReference type="EMBL" id="BLBS01000019">
    <property type="protein sequence ID" value="GET87341.1"/>
    <property type="molecule type" value="Genomic_DNA"/>
</dbReference>
<sequence>MKEVAHNVPKELASYKVDEADLPTRQLVVLRPVKHRQYLYTLLLLHVTLAVELLRHSYRPHTRRLERFRYIRHVTSLDQRFHHHAAGLLMVDVIALPCHFIEHLQQVSMTSHIGGQHTVDQRAVRVRDVLPTQTLEHIRGGVRQNLDGEAAVVHLQHGVVPACAGKDTQRRVRLQVEAVVHAHVVKVVHQRSHEQYVALQLRQKL</sequence>
<evidence type="ECO:0000313" key="2">
    <source>
        <dbReference type="Proteomes" id="UP000419144"/>
    </source>
</evidence>